<feature type="transmembrane region" description="Helical" evidence="1">
    <location>
        <begin position="7"/>
        <end position="28"/>
    </location>
</feature>
<feature type="transmembrane region" description="Helical" evidence="1">
    <location>
        <begin position="34"/>
        <end position="53"/>
    </location>
</feature>
<sequence length="353" mass="40605">MEIALIILSYMLSILGFFPAFGITHWTFRVFDYIRIQLVVIQLLILGLSFFLYEVYDITTIGSQIVLILSIIYQLVIIVPYLPISFRSKKQQDTATQMSIISVNVLQKNKEYQRLISLIENTKPDIVLTMETNQDWEDALKSIDHQYKYSCKVPLENRYGMHFFTNLKVNKVKKHFFVSDDRPAIEAHLVSKNNHDFVFWGIHPPPPSPTEQPTSRQKDAEMMMVAKMIRESNFPNLVTGDFNNVCWSRSSKLFSKISTLNDSRVGKGIHGTFPVRPSICRFPIDLLFNSKEIEIIELKTLSEIGSDHLPIFAKFTVNSSSFHTTKSMDSELKEEANDIIKEGHKAAEEEEEA</sequence>
<dbReference type="InterPro" id="IPR036691">
    <property type="entry name" value="Endo/exonu/phosph_ase_sf"/>
</dbReference>
<keyword evidence="3" id="KW-0378">Hydrolase</keyword>
<keyword evidence="3" id="KW-0540">Nuclease</keyword>
<dbReference type="InterPro" id="IPR005135">
    <property type="entry name" value="Endo/exonuclease/phosphatase"/>
</dbReference>
<dbReference type="GO" id="GO:0004519">
    <property type="term" value="F:endonuclease activity"/>
    <property type="evidence" value="ECO:0007669"/>
    <property type="project" value="UniProtKB-KW"/>
</dbReference>
<organism evidence="3 4">
    <name type="scientific">Reichenbachiella agarivorans</name>
    <dbReference type="NCBI Taxonomy" id="2979464"/>
    <lineage>
        <taxon>Bacteria</taxon>
        <taxon>Pseudomonadati</taxon>
        <taxon>Bacteroidota</taxon>
        <taxon>Cytophagia</taxon>
        <taxon>Cytophagales</taxon>
        <taxon>Reichenbachiellaceae</taxon>
        <taxon>Reichenbachiella</taxon>
    </lineage>
</organism>
<dbReference type="SUPFAM" id="SSF56219">
    <property type="entry name" value="DNase I-like"/>
    <property type="match status" value="1"/>
</dbReference>
<gene>
    <name evidence="3" type="ORF">N6H18_14725</name>
</gene>
<feature type="transmembrane region" description="Helical" evidence="1">
    <location>
        <begin position="65"/>
        <end position="84"/>
    </location>
</feature>
<evidence type="ECO:0000313" key="4">
    <source>
        <dbReference type="Proteomes" id="UP001065174"/>
    </source>
</evidence>
<dbReference type="EMBL" id="CP106679">
    <property type="protein sequence ID" value="UXP31603.1"/>
    <property type="molecule type" value="Genomic_DNA"/>
</dbReference>
<evidence type="ECO:0000259" key="2">
    <source>
        <dbReference type="Pfam" id="PF03372"/>
    </source>
</evidence>
<dbReference type="Proteomes" id="UP001065174">
    <property type="component" value="Chromosome"/>
</dbReference>
<reference evidence="3" key="1">
    <citation type="submission" date="2022-09" db="EMBL/GenBank/DDBJ databases">
        <title>Comparative genomics and taxonomic characterization of three novel marine species of genus Reichenbachiella exhibiting antioxidant and polysaccharide degradation activities.</title>
        <authorList>
            <person name="Muhammad N."/>
            <person name="Lee Y.-J."/>
            <person name="Ko J."/>
            <person name="Kim S.-G."/>
        </authorList>
    </citation>
    <scope>NUCLEOTIDE SEQUENCE</scope>
    <source>
        <strain evidence="3">BKB1-1</strain>
    </source>
</reference>
<keyword evidence="3" id="KW-0255">Endonuclease</keyword>
<name>A0ABY6CQH2_9BACT</name>
<evidence type="ECO:0000256" key="1">
    <source>
        <dbReference type="SAM" id="Phobius"/>
    </source>
</evidence>
<evidence type="ECO:0000313" key="3">
    <source>
        <dbReference type="EMBL" id="UXP31603.1"/>
    </source>
</evidence>
<keyword evidence="1" id="KW-0812">Transmembrane</keyword>
<accession>A0ABY6CQH2</accession>
<keyword evidence="1" id="KW-0472">Membrane</keyword>
<keyword evidence="1" id="KW-1133">Transmembrane helix</keyword>
<keyword evidence="4" id="KW-1185">Reference proteome</keyword>
<proteinExistence type="predicted"/>
<feature type="domain" description="Endonuclease/exonuclease/phosphatase" evidence="2">
    <location>
        <begin position="102"/>
        <end position="308"/>
    </location>
</feature>
<protein>
    <submittedName>
        <fullName evidence="3">Endonuclease/exonuclease/phosphatase family protein</fullName>
    </submittedName>
</protein>
<dbReference type="Gene3D" id="3.60.10.10">
    <property type="entry name" value="Endonuclease/exonuclease/phosphatase"/>
    <property type="match status" value="1"/>
</dbReference>
<dbReference type="RefSeq" id="WP_262309042.1">
    <property type="nucleotide sequence ID" value="NZ_CP106679.1"/>
</dbReference>
<dbReference type="Pfam" id="PF03372">
    <property type="entry name" value="Exo_endo_phos"/>
    <property type="match status" value="1"/>
</dbReference>